<dbReference type="Proteomes" id="UP001595279">
    <property type="component" value="Unassembled WGS sequence"/>
</dbReference>
<accession>A0ABV7CR49</accession>
<proteinExistence type="predicted"/>
<comment type="caution">
    <text evidence="1">The sequence shown here is derived from an EMBL/GenBank/DDBJ whole genome shotgun (WGS) entry which is preliminary data.</text>
</comment>
<name>A0ABV7CR49_9BACI</name>
<dbReference type="EMBL" id="JBHRSA010000003">
    <property type="protein sequence ID" value="MFC3038744.1"/>
    <property type="molecule type" value="Genomic_DNA"/>
</dbReference>
<keyword evidence="2" id="KW-1185">Reference proteome</keyword>
<evidence type="ECO:0000313" key="2">
    <source>
        <dbReference type="Proteomes" id="UP001595279"/>
    </source>
</evidence>
<reference evidence="2" key="1">
    <citation type="journal article" date="2019" name="Int. J. Syst. Evol. Microbiol.">
        <title>The Global Catalogue of Microorganisms (GCM) 10K type strain sequencing project: providing services to taxonomists for standard genome sequencing and annotation.</title>
        <authorList>
            <consortium name="The Broad Institute Genomics Platform"/>
            <consortium name="The Broad Institute Genome Sequencing Center for Infectious Disease"/>
            <person name="Wu L."/>
            <person name="Ma J."/>
        </authorList>
    </citation>
    <scope>NUCLEOTIDE SEQUENCE [LARGE SCALE GENOMIC DNA]</scope>
    <source>
        <strain evidence="2">KCTC 13128</strain>
    </source>
</reference>
<organism evidence="1 2">
    <name type="scientific">Virgibacillus xinjiangensis</name>
    <dbReference type="NCBI Taxonomy" id="393090"/>
    <lineage>
        <taxon>Bacteria</taxon>
        <taxon>Bacillati</taxon>
        <taxon>Bacillota</taxon>
        <taxon>Bacilli</taxon>
        <taxon>Bacillales</taxon>
        <taxon>Bacillaceae</taxon>
        <taxon>Virgibacillus</taxon>
    </lineage>
</organism>
<protein>
    <submittedName>
        <fullName evidence="1">Uncharacterized protein</fullName>
    </submittedName>
</protein>
<dbReference type="RefSeq" id="WP_390266808.1">
    <property type="nucleotide sequence ID" value="NZ_JBHRSA010000003.1"/>
</dbReference>
<evidence type="ECO:0000313" key="1">
    <source>
        <dbReference type="EMBL" id="MFC3038744.1"/>
    </source>
</evidence>
<sequence>MVSAGDRRYRQVLHDFSRRAAISPGVQDYPLENSDIARCAG</sequence>
<gene>
    <name evidence="1" type="ORF">ACFOGI_00565</name>
</gene>